<name>A0AAW2EMX9_9HYME</name>
<comment type="caution">
    <text evidence="1">The sequence shown here is derived from an EMBL/GenBank/DDBJ whole genome shotgun (WGS) entry which is preliminary data.</text>
</comment>
<evidence type="ECO:0000313" key="2">
    <source>
        <dbReference type="Proteomes" id="UP001430953"/>
    </source>
</evidence>
<evidence type="ECO:0000313" key="1">
    <source>
        <dbReference type="EMBL" id="KAL0103591.1"/>
    </source>
</evidence>
<gene>
    <name evidence="1" type="ORF">PUN28_017695</name>
</gene>
<dbReference type="EMBL" id="JADYXP020000021">
    <property type="protein sequence ID" value="KAL0103591.1"/>
    <property type="molecule type" value="Genomic_DNA"/>
</dbReference>
<keyword evidence="2" id="KW-1185">Reference proteome</keyword>
<reference evidence="1 2" key="1">
    <citation type="submission" date="2023-03" db="EMBL/GenBank/DDBJ databases">
        <title>High recombination rates correlate with genetic variation in Cardiocondyla obscurior ants.</title>
        <authorList>
            <person name="Errbii M."/>
        </authorList>
    </citation>
    <scope>NUCLEOTIDE SEQUENCE [LARGE SCALE GENOMIC DNA]</scope>
    <source>
        <strain evidence="1">Alpha-2009</strain>
        <tissue evidence="1">Whole body</tissue>
    </source>
</reference>
<proteinExistence type="predicted"/>
<dbReference type="Proteomes" id="UP001430953">
    <property type="component" value="Unassembled WGS sequence"/>
</dbReference>
<organism evidence="1 2">
    <name type="scientific">Cardiocondyla obscurior</name>
    <dbReference type="NCBI Taxonomy" id="286306"/>
    <lineage>
        <taxon>Eukaryota</taxon>
        <taxon>Metazoa</taxon>
        <taxon>Ecdysozoa</taxon>
        <taxon>Arthropoda</taxon>
        <taxon>Hexapoda</taxon>
        <taxon>Insecta</taxon>
        <taxon>Pterygota</taxon>
        <taxon>Neoptera</taxon>
        <taxon>Endopterygota</taxon>
        <taxon>Hymenoptera</taxon>
        <taxon>Apocrita</taxon>
        <taxon>Aculeata</taxon>
        <taxon>Formicoidea</taxon>
        <taxon>Formicidae</taxon>
        <taxon>Myrmicinae</taxon>
        <taxon>Cardiocondyla</taxon>
    </lineage>
</organism>
<protein>
    <submittedName>
        <fullName evidence="1">Uncharacterized protein</fullName>
    </submittedName>
</protein>
<dbReference type="AlphaFoldDB" id="A0AAW2EMX9"/>
<sequence length="138" mass="16173">MFIISRSGPSATIDTWSNSLVEELIARDVQYHRDSRLQINEGLVVSTATSSRRGAEQKGVEAWRTRRSRESGRWRQIEKIVSREINYIQFKLFSAEPVILFYHVEIDIFIIDIQFSARWCPYGGTSFCKFQECKRQTF</sequence>
<accession>A0AAW2EMX9</accession>